<name>I8T1G5_9GAMM</name>
<dbReference type="PROSITE" id="PS51819">
    <property type="entry name" value="VOC"/>
    <property type="match status" value="1"/>
</dbReference>
<reference evidence="2 3" key="1">
    <citation type="journal article" date="2012" name="J. Bacteriol.">
        <title>Genome Sequence of n-Alkane-Degrading Hydrocarboniphaga effusa Strain AP103T (ATCC BAA-332T).</title>
        <authorList>
            <person name="Chang H.K."/>
            <person name="Zylstra G.J."/>
            <person name="Chae J.C."/>
        </authorList>
    </citation>
    <scope>NUCLEOTIDE SEQUENCE [LARGE SCALE GENOMIC DNA]</scope>
    <source>
        <strain evidence="2 3">AP103</strain>
    </source>
</reference>
<accession>I8T1G5</accession>
<dbReference type="EMBL" id="AKGD01000004">
    <property type="protein sequence ID" value="EIT67760.1"/>
    <property type="molecule type" value="Genomic_DNA"/>
</dbReference>
<comment type="caution">
    <text evidence="2">The sequence shown here is derived from an EMBL/GenBank/DDBJ whole genome shotgun (WGS) entry which is preliminary data.</text>
</comment>
<dbReference type="InterPro" id="IPR004360">
    <property type="entry name" value="Glyas_Fos-R_dOase_dom"/>
</dbReference>
<evidence type="ECO:0000313" key="2">
    <source>
        <dbReference type="EMBL" id="EIT67760.1"/>
    </source>
</evidence>
<organism evidence="2 3">
    <name type="scientific">Hydrocarboniphaga effusa AP103</name>
    <dbReference type="NCBI Taxonomy" id="1172194"/>
    <lineage>
        <taxon>Bacteria</taxon>
        <taxon>Pseudomonadati</taxon>
        <taxon>Pseudomonadota</taxon>
        <taxon>Gammaproteobacteria</taxon>
        <taxon>Nevskiales</taxon>
        <taxon>Nevskiaceae</taxon>
        <taxon>Hydrocarboniphaga</taxon>
    </lineage>
</organism>
<gene>
    <name evidence="2" type="ORF">WQQ_41950</name>
</gene>
<dbReference type="Proteomes" id="UP000003704">
    <property type="component" value="Unassembled WGS sequence"/>
</dbReference>
<dbReference type="GO" id="GO:0046686">
    <property type="term" value="P:response to cadmium ion"/>
    <property type="evidence" value="ECO:0007669"/>
    <property type="project" value="TreeGrafter"/>
</dbReference>
<dbReference type="STRING" id="1172194.WQQ_41950"/>
<dbReference type="PATRIC" id="fig|1172194.4.peg.4070"/>
<dbReference type="InterPro" id="IPR049789">
    <property type="entry name" value="ArsI/CadI-like"/>
</dbReference>
<dbReference type="NCBIfam" id="NF041414">
    <property type="entry name" value="ArsI_CadI_VOC"/>
    <property type="match status" value="1"/>
</dbReference>
<dbReference type="InterPro" id="IPR052393">
    <property type="entry name" value="Cadmium-induced_rsp"/>
</dbReference>
<sequence>MKRFHVHVSVMDLRQSIGFYSKLFGVEPTVAKSDYAKWMLDDPRINFAISTREGKAGLNHLGFQVDTSDELTQLREQAQQADIAAVEEMGAACCYAKSDKHWIEDPQGIAWETFHTLGDIPVFGTAAVKADKASACCTPKVSISAIPIKVQSACCG</sequence>
<dbReference type="GO" id="GO:0051213">
    <property type="term" value="F:dioxygenase activity"/>
    <property type="evidence" value="ECO:0007669"/>
    <property type="project" value="UniProtKB-KW"/>
</dbReference>
<dbReference type="InterPro" id="IPR037523">
    <property type="entry name" value="VOC_core"/>
</dbReference>
<evidence type="ECO:0000313" key="3">
    <source>
        <dbReference type="Proteomes" id="UP000003704"/>
    </source>
</evidence>
<dbReference type="PANTHER" id="PTHR41294">
    <property type="entry name" value="CADMIUM-INDUCED PROTEIN CADI"/>
    <property type="match status" value="1"/>
</dbReference>
<dbReference type="Gene3D" id="3.10.180.10">
    <property type="entry name" value="2,3-Dihydroxybiphenyl 1,2-Dioxygenase, domain 1"/>
    <property type="match status" value="1"/>
</dbReference>
<keyword evidence="2" id="KW-0223">Dioxygenase</keyword>
<dbReference type="RefSeq" id="WP_007187130.1">
    <property type="nucleotide sequence ID" value="NZ_AKGD01000004.1"/>
</dbReference>
<proteinExistence type="predicted"/>
<dbReference type="Pfam" id="PF00903">
    <property type="entry name" value="Glyoxalase"/>
    <property type="match status" value="1"/>
</dbReference>
<feature type="domain" description="VOC" evidence="1">
    <location>
        <begin position="2"/>
        <end position="116"/>
    </location>
</feature>
<dbReference type="OrthoDB" id="9789608at2"/>
<dbReference type="PANTHER" id="PTHR41294:SF1">
    <property type="entry name" value="CADMIUM-INDUCED PROTEIN CADI"/>
    <property type="match status" value="1"/>
</dbReference>
<keyword evidence="2" id="KW-0560">Oxidoreductase</keyword>
<dbReference type="SUPFAM" id="SSF54593">
    <property type="entry name" value="Glyoxalase/Bleomycin resistance protein/Dihydroxybiphenyl dioxygenase"/>
    <property type="match status" value="1"/>
</dbReference>
<keyword evidence="3" id="KW-1185">Reference proteome</keyword>
<dbReference type="InterPro" id="IPR029068">
    <property type="entry name" value="Glyas_Bleomycin-R_OHBP_Dase"/>
</dbReference>
<dbReference type="AlphaFoldDB" id="I8T1G5"/>
<evidence type="ECO:0000259" key="1">
    <source>
        <dbReference type="PROSITE" id="PS51819"/>
    </source>
</evidence>
<protein>
    <submittedName>
        <fullName evidence="2">Glyoxalase/bleomycin resistance protein/dioxygenase</fullName>
    </submittedName>
</protein>